<reference evidence="3" key="1">
    <citation type="journal article" date="2020" name="Nat. Commun.">
        <title>Genome sequence of the cluster root forming white lupin.</title>
        <authorList>
            <person name="Hufnagel B."/>
            <person name="Marques A."/>
            <person name="Soriano A."/>
            <person name="Marques L."/>
            <person name="Divol F."/>
            <person name="Doumas P."/>
            <person name="Sallet E."/>
            <person name="Mancinotti D."/>
            <person name="Carrere S."/>
            <person name="Marande W."/>
            <person name="Arribat S."/>
            <person name="Keller J."/>
            <person name="Huneau C."/>
            <person name="Blein T."/>
            <person name="Aime D."/>
            <person name="Laguerre M."/>
            <person name="Taylor J."/>
            <person name="Schubert V."/>
            <person name="Nelson M."/>
            <person name="Geu-Flores F."/>
            <person name="Crespi M."/>
            <person name="Gallardo-Guerrero K."/>
            <person name="Delaux P.-M."/>
            <person name="Salse J."/>
            <person name="Berges H."/>
            <person name="Guyot R."/>
            <person name="Gouzy J."/>
            <person name="Peret B."/>
        </authorList>
    </citation>
    <scope>NUCLEOTIDE SEQUENCE [LARGE SCALE GENOMIC DNA]</scope>
    <source>
        <strain evidence="3">cv. Amiga</strain>
    </source>
</reference>
<name>A0A6A4PES3_LUPAL</name>
<keyword evidence="1" id="KW-0812">Transmembrane</keyword>
<accession>A0A6A4PES3</accession>
<keyword evidence="3" id="KW-1185">Reference proteome</keyword>
<keyword evidence="1" id="KW-1133">Transmembrane helix</keyword>
<proteinExistence type="predicted"/>
<evidence type="ECO:0000256" key="1">
    <source>
        <dbReference type="SAM" id="Phobius"/>
    </source>
</evidence>
<evidence type="ECO:0000313" key="2">
    <source>
        <dbReference type="EMBL" id="KAE9598967.1"/>
    </source>
</evidence>
<comment type="caution">
    <text evidence="2">The sequence shown here is derived from an EMBL/GenBank/DDBJ whole genome shotgun (WGS) entry which is preliminary data.</text>
</comment>
<dbReference type="OrthoDB" id="1738986at2759"/>
<dbReference type="GO" id="GO:0004180">
    <property type="term" value="F:carboxypeptidase activity"/>
    <property type="evidence" value="ECO:0007669"/>
    <property type="project" value="UniProtKB-KW"/>
</dbReference>
<feature type="transmembrane region" description="Helical" evidence="1">
    <location>
        <begin position="93"/>
        <end position="119"/>
    </location>
</feature>
<organism evidence="2 3">
    <name type="scientific">Lupinus albus</name>
    <name type="common">White lupine</name>
    <name type="synonym">Lupinus termis</name>
    <dbReference type="NCBI Taxonomy" id="3870"/>
    <lineage>
        <taxon>Eukaryota</taxon>
        <taxon>Viridiplantae</taxon>
        <taxon>Streptophyta</taxon>
        <taxon>Embryophyta</taxon>
        <taxon>Tracheophyta</taxon>
        <taxon>Spermatophyta</taxon>
        <taxon>Magnoliopsida</taxon>
        <taxon>eudicotyledons</taxon>
        <taxon>Gunneridae</taxon>
        <taxon>Pentapetalae</taxon>
        <taxon>rosids</taxon>
        <taxon>fabids</taxon>
        <taxon>Fabales</taxon>
        <taxon>Fabaceae</taxon>
        <taxon>Papilionoideae</taxon>
        <taxon>50 kb inversion clade</taxon>
        <taxon>genistoids sensu lato</taxon>
        <taxon>core genistoids</taxon>
        <taxon>Genisteae</taxon>
        <taxon>Lupinus</taxon>
    </lineage>
</organism>
<dbReference type="EMBL" id="WOCE01000015">
    <property type="protein sequence ID" value="KAE9598967.1"/>
    <property type="molecule type" value="Genomic_DNA"/>
</dbReference>
<keyword evidence="2" id="KW-0121">Carboxypeptidase</keyword>
<gene>
    <name evidence="2" type="ORF">Lalb_Chr15g0086611</name>
</gene>
<evidence type="ECO:0000313" key="3">
    <source>
        <dbReference type="Proteomes" id="UP000447434"/>
    </source>
</evidence>
<keyword evidence="1" id="KW-0472">Membrane</keyword>
<dbReference type="Proteomes" id="UP000447434">
    <property type="component" value="Chromosome 15"/>
</dbReference>
<dbReference type="AlphaFoldDB" id="A0A6A4PES3"/>
<keyword evidence="2" id="KW-0645">Protease</keyword>
<protein>
    <submittedName>
        <fullName evidence="2">Putative peptidase S10, serine carboxypeptidase, alpha/Beta hydrolase</fullName>
    </submittedName>
</protein>
<sequence>MGLISDELYKSLEKNCRGDYIHETTRNELCSRDLESLDELTSGISEVHILEPKCEFASPKPFEVSWRRRSLNEKYPRNITDTHLTLPALNCRVLCIPCLLNASFPGIYAMIILLCHAMVAPYPF</sequence>
<keyword evidence="2" id="KW-0378">Hydrolase</keyword>